<dbReference type="Gene3D" id="3.30.559.10">
    <property type="entry name" value="Chloramphenicol acetyltransferase-like domain"/>
    <property type="match status" value="1"/>
</dbReference>
<comment type="caution">
    <text evidence="2">The sequence shown here is derived from an EMBL/GenBank/DDBJ whole genome shotgun (WGS) entry which is preliminary data.</text>
</comment>
<accession>A0ABS8T9B0</accession>
<comment type="similarity">
    <text evidence="1">Belongs to the plant acyltransferase family.</text>
</comment>
<dbReference type="PANTHER" id="PTHR31642:SF244">
    <property type="entry name" value="ACYLTRANSFERASE 2"/>
    <property type="match status" value="1"/>
</dbReference>
<dbReference type="InterPro" id="IPR023213">
    <property type="entry name" value="CAT-like_dom_sf"/>
</dbReference>
<keyword evidence="3" id="KW-1185">Reference proteome</keyword>
<dbReference type="Pfam" id="PF02458">
    <property type="entry name" value="Transferase"/>
    <property type="match status" value="1"/>
</dbReference>
<dbReference type="InterPro" id="IPR050317">
    <property type="entry name" value="Plant_Fungal_Acyltransferase"/>
</dbReference>
<name>A0ABS8T9B0_DATST</name>
<evidence type="ECO:0000256" key="1">
    <source>
        <dbReference type="ARBA" id="ARBA00009861"/>
    </source>
</evidence>
<organism evidence="2 3">
    <name type="scientific">Datura stramonium</name>
    <name type="common">Jimsonweed</name>
    <name type="synonym">Common thornapple</name>
    <dbReference type="NCBI Taxonomy" id="4076"/>
    <lineage>
        <taxon>Eukaryota</taxon>
        <taxon>Viridiplantae</taxon>
        <taxon>Streptophyta</taxon>
        <taxon>Embryophyta</taxon>
        <taxon>Tracheophyta</taxon>
        <taxon>Spermatophyta</taxon>
        <taxon>Magnoliopsida</taxon>
        <taxon>eudicotyledons</taxon>
        <taxon>Gunneridae</taxon>
        <taxon>Pentapetalae</taxon>
        <taxon>asterids</taxon>
        <taxon>lamiids</taxon>
        <taxon>Solanales</taxon>
        <taxon>Solanaceae</taxon>
        <taxon>Solanoideae</taxon>
        <taxon>Datureae</taxon>
        <taxon>Datura</taxon>
    </lineage>
</organism>
<evidence type="ECO:0000313" key="3">
    <source>
        <dbReference type="Proteomes" id="UP000823775"/>
    </source>
</evidence>
<dbReference type="EMBL" id="JACEIK010001227">
    <property type="protein sequence ID" value="MCD7467431.1"/>
    <property type="molecule type" value="Genomic_DNA"/>
</dbReference>
<protein>
    <submittedName>
        <fullName evidence="2">Uncharacterized protein</fullName>
    </submittedName>
</protein>
<reference evidence="2 3" key="1">
    <citation type="journal article" date="2021" name="BMC Genomics">
        <title>Datura genome reveals duplications of psychoactive alkaloid biosynthetic genes and high mutation rate following tissue culture.</title>
        <authorList>
            <person name="Rajewski A."/>
            <person name="Carter-House D."/>
            <person name="Stajich J."/>
            <person name="Litt A."/>
        </authorList>
    </citation>
    <scope>NUCLEOTIDE SEQUENCE [LARGE SCALE GENOMIC DNA]</scope>
    <source>
        <strain evidence="2">AR-01</strain>
    </source>
</reference>
<dbReference type="PANTHER" id="PTHR31642">
    <property type="entry name" value="TRICHOTHECENE 3-O-ACETYLTRANSFERASE"/>
    <property type="match status" value="1"/>
</dbReference>
<dbReference type="Proteomes" id="UP000823775">
    <property type="component" value="Unassembled WGS sequence"/>
</dbReference>
<proteinExistence type="inferred from homology"/>
<evidence type="ECO:0000313" key="2">
    <source>
        <dbReference type="EMBL" id="MCD7467431.1"/>
    </source>
</evidence>
<gene>
    <name evidence="2" type="ORF">HAX54_004855</name>
</gene>
<sequence length="230" mass="25571">MEAIRDQLSPSYDQKQIKDLKLTGSTFKVAPTSNHGSIGRFELLTAFVWKYRTIALDIPPEDIVHLSYVVSVRVGPHKMELPLGYYGNALATPAAVSKAGLLCSNPLTYAVDLIKKAKKQVNEEYMKSLADYLVIHGRRPWTTSWNLLITNTALVGLDEVDFGWGKPIFGGAAGSPPSFGCFFMLFNKNREEKGIVVALNLPPQAMEIFQDVIQNLTSKKIEKIQLKSKI</sequence>